<dbReference type="Proteomes" id="UP000257076">
    <property type="component" value="Unassembled WGS sequence"/>
</dbReference>
<comment type="caution">
    <text evidence="1">The sequence shown here is derived from an EMBL/GenBank/DDBJ whole genome shotgun (WGS) entry which is preliminary data.</text>
</comment>
<gene>
    <name evidence="1" type="ORF">DFR63_1173</name>
</gene>
<evidence type="ECO:0000313" key="1">
    <source>
        <dbReference type="EMBL" id="REG24863.1"/>
    </source>
</evidence>
<protein>
    <submittedName>
        <fullName evidence="1">Uncharacterized protein</fullName>
    </submittedName>
</protein>
<dbReference type="AlphaFoldDB" id="A0A3E0AYM6"/>
<sequence>MKWVKWGLIFSFGLIAGLLLSGLFGNAFNFL</sequence>
<dbReference type="EMBL" id="QUMW01000010">
    <property type="protein sequence ID" value="REG24863.1"/>
    <property type="molecule type" value="Genomic_DNA"/>
</dbReference>
<evidence type="ECO:0000313" key="2">
    <source>
        <dbReference type="Proteomes" id="UP000257076"/>
    </source>
</evidence>
<keyword evidence="2" id="KW-1185">Reference proteome</keyword>
<reference evidence="1 2" key="1">
    <citation type="submission" date="2018-08" db="EMBL/GenBank/DDBJ databases">
        <title>Genomic Encyclopedia of Type Strains, Phase IV (KMG-IV): sequencing the most valuable type-strain genomes for metagenomic binning, comparative biology and taxonomic classification.</title>
        <authorList>
            <person name="Goeker M."/>
        </authorList>
    </citation>
    <scope>NUCLEOTIDE SEQUENCE [LARGE SCALE GENOMIC DNA]</scope>
    <source>
        <strain evidence="1 2">DSM 17274</strain>
    </source>
</reference>
<name>A0A3E0AYM6_9STAP</name>
<organism evidence="1 2">
    <name type="scientific">Jeotgalicoccus halotolerans</name>
    <dbReference type="NCBI Taxonomy" id="157227"/>
    <lineage>
        <taxon>Bacteria</taxon>
        <taxon>Bacillati</taxon>
        <taxon>Bacillota</taxon>
        <taxon>Bacilli</taxon>
        <taxon>Bacillales</taxon>
        <taxon>Staphylococcaceae</taxon>
        <taxon>Jeotgalicoccus</taxon>
    </lineage>
</organism>
<accession>A0A3E0AYM6</accession>
<proteinExistence type="predicted"/>